<dbReference type="InterPro" id="IPR005189">
    <property type="entry name" value="Focal_adhesion_kin_target_dom"/>
</dbReference>
<dbReference type="Proteomes" id="UP001163046">
    <property type="component" value="Unassembled WGS sequence"/>
</dbReference>
<dbReference type="EC" id="2.7.10.2" evidence="4"/>
<feature type="region of interest" description="Disordered" evidence="1">
    <location>
        <begin position="28"/>
        <end position="73"/>
    </location>
</feature>
<reference evidence="4" key="1">
    <citation type="submission" date="2023-01" db="EMBL/GenBank/DDBJ databases">
        <title>Genome assembly of the deep-sea coral Lophelia pertusa.</title>
        <authorList>
            <person name="Herrera S."/>
            <person name="Cordes E."/>
        </authorList>
    </citation>
    <scope>NUCLEOTIDE SEQUENCE</scope>
    <source>
        <strain evidence="4">USNM1676648</strain>
        <tissue evidence="4">Polyp</tissue>
    </source>
</reference>
<accession>A0A9X0CEW6</accession>
<gene>
    <name evidence="4" type="primary">PTK2_2</name>
    <name evidence="4" type="ORF">OS493_027481</name>
</gene>
<feature type="region of interest" description="Disordered" evidence="1">
    <location>
        <begin position="94"/>
        <end position="148"/>
    </location>
</feature>
<dbReference type="Pfam" id="PF03623">
    <property type="entry name" value="Focal_AT"/>
    <property type="match status" value="1"/>
</dbReference>
<keyword evidence="5" id="KW-1185">Reference proteome</keyword>
<dbReference type="InterPro" id="IPR036137">
    <property type="entry name" value="Focal_adhe_kin_target_dom_sf"/>
</dbReference>
<dbReference type="PANTHER" id="PTHR46221:SF9">
    <property type="entry name" value="NON-SPECIFIC PROTEIN-TYROSINE KINASE"/>
    <property type="match status" value="1"/>
</dbReference>
<feature type="signal peptide" evidence="2">
    <location>
        <begin position="1"/>
        <end position="21"/>
    </location>
</feature>
<protein>
    <submittedName>
        <fullName evidence="4">Serine/threonine protein phosphatase</fullName>
        <ecNumber evidence="4">2.7.10.2</ecNumber>
    </submittedName>
</protein>
<feature type="domain" description="Focal AT" evidence="3">
    <location>
        <begin position="260"/>
        <end position="385"/>
    </location>
</feature>
<feature type="region of interest" description="Disordered" evidence="1">
    <location>
        <begin position="218"/>
        <end position="262"/>
    </location>
</feature>
<dbReference type="Gene3D" id="1.20.120.330">
    <property type="entry name" value="Nucleotidyltransferases domain 2"/>
    <property type="match status" value="1"/>
</dbReference>
<evidence type="ECO:0000313" key="5">
    <source>
        <dbReference type="Proteomes" id="UP001163046"/>
    </source>
</evidence>
<keyword evidence="2" id="KW-0732">Signal</keyword>
<evidence type="ECO:0000313" key="4">
    <source>
        <dbReference type="EMBL" id="KAJ7326535.1"/>
    </source>
</evidence>
<organism evidence="4 5">
    <name type="scientific">Desmophyllum pertusum</name>
    <dbReference type="NCBI Taxonomy" id="174260"/>
    <lineage>
        <taxon>Eukaryota</taxon>
        <taxon>Metazoa</taxon>
        <taxon>Cnidaria</taxon>
        <taxon>Anthozoa</taxon>
        <taxon>Hexacorallia</taxon>
        <taxon>Scleractinia</taxon>
        <taxon>Caryophylliina</taxon>
        <taxon>Caryophylliidae</taxon>
        <taxon>Desmophyllum</taxon>
    </lineage>
</organism>
<dbReference type="AlphaFoldDB" id="A0A9X0CEW6"/>
<dbReference type="GO" id="GO:0005925">
    <property type="term" value="C:focal adhesion"/>
    <property type="evidence" value="ECO:0007669"/>
    <property type="project" value="InterPro"/>
</dbReference>
<name>A0A9X0CEW6_9CNID</name>
<dbReference type="EMBL" id="MU827802">
    <property type="protein sequence ID" value="KAJ7326535.1"/>
    <property type="molecule type" value="Genomic_DNA"/>
</dbReference>
<evidence type="ECO:0000256" key="2">
    <source>
        <dbReference type="SAM" id="SignalP"/>
    </source>
</evidence>
<comment type="caution">
    <text evidence="4">The sequence shown here is derived from an EMBL/GenBank/DDBJ whole genome shotgun (WGS) entry which is preliminary data.</text>
</comment>
<evidence type="ECO:0000259" key="3">
    <source>
        <dbReference type="Pfam" id="PF03623"/>
    </source>
</evidence>
<keyword evidence="4" id="KW-0808">Transferase</keyword>
<dbReference type="GO" id="GO:0007172">
    <property type="term" value="P:signal complex assembly"/>
    <property type="evidence" value="ECO:0007669"/>
    <property type="project" value="InterPro"/>
</dbReference>
<proteinExistence type="predicted"/>
<evidence type="ECO:0000256" key="1">
    <source>
        <dbReference type="SAM" id="MobiDB-lite"/>
    </source>
</evidence>
<feature type="compositionally biased region" description="Basic and acidic residues" evidence="1">
    <location>
        <begin position="129"/>
        <end position="148"/>
    </location>
</feature>
<feature type="chain" id="PRO_5040921512" evidence="2">
    <location>
        <begin position="22"/>
        <end position="394"/>
    </location>
</feature>
<feature type="compositionally biased region" description="Basic and acidic residues" evidence="1">
    <location>
        <begin position="252"/>
        <end position="262"/>
    </location>
</feature>
<dbReference type="GO" id="GO:0004715">
    <property type="term" value="F:non-membrane spanning protein tyrosine kinase activity"/>
    <property type="evidence" value="ECO:0007669"/>
    <property type="project" value="UniProtKB-EC"/>
</dbReference>
<feature type="compositionally biased region" description="Low complexity" evidence="1">
    <location>
        <begin position="52"/>
        <end position="69"/>
    </location>
</feature>
<dbReference type="OrthoDB" id="9976756at2759"/>
<dbReference type="PANTHER" id="PTHR46221">
    <property type="entry name" value="FERM AND PDZ DOMAIN-CONTAINING PROTEIN FAMILY MEMBER"/>
    <property type="match status" value="1"/>
</dbReference>
<dbReference type="SUPFAM" id="SSF68993">
    <property type="entry name" value="FAT domain of focal adhesion kinase"/>
    <property type="match status" value="1"/>
</dbReference>
<sequence length="394" mass="43977">MRTHIFTALKAFFVQIPMGAAQSSAMSTFDSSRGVTSPRGTTLPAQYPGNPTSPRSPRSPQSPTSPSRTLPRNFKSYHEASGVHALLEQPSRYSIGGSHTLPKNYKAISPTTSPVGSPREPVIDLPSDEELKRREENERAQMEMREREVFHQRLRQQRLESEADSKWLQQEEQNIELPCSPLQQSPKSPQLFSSPEDDLSAAVESYNPRGSASFIEQRQPAKEYHSTPVEPPSQQAATIADTDMNETTVSTHRRDDPKEDRSSDRVFINTTRVVQSVIGLNNGLPFARSEDYPAFVKAIGLSLRDLLSHVDEEIHRLDPSSHKEVEMAHKVLSSDMAELINAMKMAQKYSITTLDQEYRRGMLSAAHVLAVDAKHLFDVVDDARKQSAKLSSSA</sequence>
<feature type="compositionally biased region" description="Polar residues" evidence="1">
    <location>
        <begin position="28"/>
        <end position="44"/>
    </location>
</feature>